<evidence type="ECO:0000313" key="1">
    <source>
        <dbReference type="EMBL" id="SGY14752.1"/>
    </source>
</evidence>
<gene>
    <name evidence="1" type="primary">BQ5605_C013g07085</name>
    <name evidence="1" type="ORF">BQ5605_C013G07085</name>
</gene>
<keyword evidence="2" id="KW-1185">Reference proteome</keyword>
<dbReference type="EMBL" id="FQNC01000013">
    <property type="protein sequence ID" value="SGY14752.1"/>
    <property type="molecule type" value="Genomic_DNA"/>
</dbReference>
<sequence length="135" mass="14361">MGIDHLCPSLLGCPDRDPSWSAVESASAIFRTGFEEFAFAADTLTPILYSLLLLDEKLTDELSTAIGFVDPDCVGASWSPFADGAGLKGISDLDSDLDLDLDRVDQCEWGSIGSRSLSKIASLSKARDMARGIGT</sequence>
<dbReference type="Proteomes" id="UP000249464">
    <property type="component" value="Unassembled WGS sequence"/>
</dbReference>
<dbReference type="AlphaFoldDB" id="A0A2X0LR31"/>
<proteinExistence type="predicted"/>
<name>A0A2X0LR31_9BASI</name>
<reference evidence="1 2" key="1">
    <citation type="submission" date="2016-11" db="EMBL/GenBank/DDBJ databases">
        <authorList>
            <person name="Jaros S."/>
            <person name="Januszkiewicz K."/>
            <person name="Wedrychowicz H."/>
        </authorList>
    </citation>
    <scope>NUCLEOTIDE SEQUENCE [LARGE SCALE GENOMIC DNA]</scope>
</reference>
<organism evidence="1 2">
    <name type="scientific">Microbotryum silenes-dioicae</name>
    <dbReference type="NCBI Taxonomy" id="796604"/>
    <lineage>
        <taxon>Eukaryota</taxon>
        <taxon>Fungi</taxon>
        <taxon>Dikarya</taxon>
        <taxon>Basidiomycota</taxon>
        <taxon>Pucciniomycotina</taxon>
        <taxon>Microbotryomycetes</taxon>
        <taxon>Microbotryales</taxon>
        <taxon>Microbotryaceae</taxon>
        <taxon>Microbotryum</taxon>
    </lineage>
</organism>
<protein>
    <submittedName>
        <fullName evidence="1">BQ5605_C013g07085 protein</fullName>
    </submittedName>
</protein>
<accession>A0A2X0LR31</accession>
<evidence type="ECO:0000313" key="2">
    <source>
        <dbReference type="Proteomes" id="UP000249464"/>
    </source>
</evidence>